<dbReference type="PANTHER" id="PTHR22990">
    <property type="entry name" value="F-BOX ONLY PROTEIN"/>
    <property type="match status" value="1"/>
</dbReference>
<comment type="caution">
    <text evidence="6">The sequence shown here is derived from an EMBL/GenBank/DDBJ whole genome shotgun (WGS) entry which is preliminary data.</text>
</comment>
<evidence type="ECO:0000256" key="4">
    <source>
        <dbReference type="SAM" id="SignalP"/>
    </source>
</evidence>
<keyword evidence="3" id="KW-1133">Transmembrane helix</keyword>
<dbReference type="InterPro" id="IPR012334">
    <property type="entry name" value="Pectin_lyas_fold"/>
</dbReference>
<dbReference type="SMART" id="SM00710">
    <property type="entry name" value="PbH1"/>
    <property type="match status" value="9"/>
</dbReference>
<feature type="transmembrane region" description="Helical" evidence="3">
    <location>
        <begin position="619"/>
        <end position="639"/>
    </location>
</feature>
<dbReference type="InterPro" id="IPR011050">
    <property type="entry name" value="Pectin_lyase_fold/virulence"/>
</dbReference>
<dbReference type="RefSeq" id="WP_239125655.1">
    <property type="nucleotide sequence ID" value="NZ_BONF01000011.1"/>
</dbReference>
<dbReference type="InterPro" id="IPR039448">
    <property type="entry name" value="Beta_helix"/>
</dbReference>
<protein>
    <recommendedName>
        <fullName evidence="5">Right handed beta helix domain-containing protein</fullName>
    </recommendedName>
</protein>
<dbReference type="EMBL" id="BONF01000011">
    <property type="protein sequence ID" value="GIF81019.1"/>
    <property type="molecule type" value="Genomic_DNA"/>
</dbReference>
<proteinExistence type="predicted"/>
<dbReference type="Proteomes" id="UP000601223">
    <property type="component" value="Unassembled WGS sequence"/>
</dbReference>
<keyword evidence="3" id="KW-0472">Membrane</keyword>
<dbReference type="SUPFAM" id="SSF51126">
    <property type="entry name" value="Pectin lyase-like"/>
    <property type="match status" value="1"/>
</dbReference>
<organism evidence="6 7">
    <name type="scientific">Catellatospora bangladeshensis</name>
    <dbReference type="NCBI Taxonomy" id="310355"/>
    <lineage>
        <taxon>Bacteria</taxon>
        <taxon>Bacillati</taxon>
        <taxon>Actinomycetota</taxon>
        <taxon>Actinomycetes</taxon>
        <taxon>Micromonosporales</taxon>
        <taxon>Micromonosporaceae</taxon>
        <taxon>Catellatospora</taxon>
    </lineage>
</organism>
<evidence type="ECO:0000256" key="3">
    <source>
        <dbReference type="SAM" id="Phobius"/>
    </source>
</evidence>
<gene>
    <name evidence="6" type="ORF">Cba03nite_23680</name>
</gene>
<evidence type="ECO:0000313" key="7">
    <source>
        <dbReference type="Proteomes" id="UP000601223"/>
    </source>
</evidence>
<feature type="region of interest" description="Disordered" evidence="2">
    <location>
        <begin position="297"/>
        <end position="317"/>
    </location>
</feature>
<keyword evidence="4" id="KW-0732">Signal</keyword>
<accession>A0A8J3JN98</accession>
<dbReference type="InterPro" id="IPR051550">
    <property type="entry name" value="SCF-Subunits/Alg-Epimerases"/>
</dbReference>
<dbReference type="InterPro" id="IPR006626">
    <property type="entry name" value="PbH1"/>
</dbReference>
<feature type="chain" id="PRO_5039423738" description="Right handed beta helix domain-containing protein" evidence="4">
    <location>
        <begin position="26"/>
        <end position="691"/>
    </location>
</feature>
<sequence length="691" mass="71339">MRCRFHAVPPAVLLTGLLAGGTALATPAAAAPGTASAVAARPGALAPGAAPARATAAGAGLGHRAAAGPVRAGAVAAPAAAPALAGPATRAPSLVAAAAARADEERQAALVAGQDTWLDQVRAVTAVAPLRELLNRPPGTTPDMQKWNKPYRLDTAGGYTLVLTPRVQPYTVDDLLKLSPQTFVRQSQGAYLLTENLYVVSGAKLKLSHPGGLELRLASRSSGFVAIVSFGGELELAGTKQAPLRITSWDPRAGKADTQVGDGRAYLRAIGGRFAMSHTKVSQLGFWSGRTGGVSLTGTDRPDTGAVSGPDPGGNGRLLPGEVRILRNGRVSTPDSRFTVPGQSYVSGRITDSTFTGNAYGLFISSADGINVADTTVRDSLQHGLVLHRFASNAVIERTVSQRNGGDGFLLSRATQQVRITSATAEGNGGNGFTLSGRPLADGPSASGQPVVSYGNNTLSHSIARGNGHYGVEILGGHGVSIQENQVDGGDMGIVARQGVHDLTVTANKLTNQERQAVALREGVTKARITGNVIETTTTGVYVRDSVAEVRGNTIHDADSHGITFVGAVGGSSATGNAIEGIGPSAVDTGRAEGKITVRDNQTGAWLDTSTLWARVRHYASPMTLLWTAILLLIVALGIRRTSRPVVHGHPYDATKPLFTPGAARHTAAGQGPPQPREVARGRARVPVMAK</sequence>
<keyword evidence="7" id="KW-1185">Reference proteome</keyword>
<evidence type="ECO:0000313" key="6">
    <source>
        <dbReference type="EMBL" id="GIF81019.1"/>
    </source>
</evidence>
<dbReference type="AlphaFoldDB" id="A0A8J3JN98"/>
<evidence type="ECO:0000259" key="5">
    <source>
        <dbReference type="Pfam" id="PF13229"/>
    </source>
</evidence>
<feature type="domain" description="Right handed beta helix" evidence="5">
    <location>
        <begin position="455"/>
        <end position="579"/>
    </location>
</feature>
<keyword evidence="1" id="KW-0677">Repeat</keyword>
<dbReference type="Pfam" id="PF13229">
    <property type="entry name" value="Beta_helix"/>
    <property type="match status" value="2"/>
</dbReference>
<feature type="domain" description="Right handed beta helix" evidence="5">
    <location>
        <begin position="343"/>
        <end position="437"/>
    </location>
</feature>
<keyword evidence="3" id="KW-0812">Transmembrane</keyword>
<dbReference type="PANTHER" id="PTHR22990:SF15">
    <property type="entry name" value="F-BOX ONLY PROTEIN 10"/>
    <property type="match status" value="1"/>
</dbReference>
<reference evidence="6 7" key="1">
    <citation type="submission" date="2021-01" db="EMBL/GenBank/DDBJ databases">
        <title>Whole genome shotgun sequence of Catellatospora bangladeshensis NBRC 107357.</title>
        <authorList>
            <person name="Komaki H."/>
            <person name="Tamura T."/>
        </authorList>
    </citation>
    <scope>NUCLEOTIDE SEQUENCE [LARGE SCALE GENOMIC DNA]</scope>
    <source>
        <strain evidence="6 7">NBRC 107357</strain>
    </source>
</reference>
<evidence type="ECO:0000256" key="2">
    <source>
        <dbReference type="SAM" id="MobiDB-lite"/>
    </source>
</evidence>
<name>A0A8J3JN98_9ACTN</name>
<dbReference type="Gene3D" id="2.160.20.10">
    <property type="entry name" value="Single-stranded right-handed beta-helix, Pectin lyase-like"/>
    <property type="match status" value="1"/>
</dbReference>
<feature type="region of interest" description="Disordered" evidence="2">
    <location>
        <begin position="663"/>
        <end position="691"/>
    </location>
</feature>
<evidence type="ECO:0000256" key="1">
    <source>
        <dbReference type="ARBA" id="ARBA00022737"/>
    </source>
</evidence>
<feature type="signal peptide" evidence="4">
    <location>
        <begin position="1"/>
        <end position="25"/>
    </location>
</feature>